<proteinExistence type="predicted"/>
<sequence length="242" mass="26437">MHVAPRATIELQSQDGLRSFQLVPEETFYLTRQVIAPDDEERGRFISRGPNCPQITFLAGRWMLLNESESRRVRVALPRGGYEEVGQGGAVRLNPGRTVLYFGPNGEIQVAVVIGPAAEPDEKAEARSGEKTDRGPDPTAQVERVLVQQSSRTVLVAVLAPWLSGDPALQDLKDRAVAAQCAGFSVGYVDKVLKEVRAELWPDTSARPSRAELADYFLIRGLLGAADVLALRHVACGHTRGR</sequence>
<protein>
    <submittedName>
        <fullName evidence="2">Uncharacterized protein</fullName>
    </submittedName>
</protein>
<dbReference type="RefSeq" id="WP_190014901.1">
    <property type="nucleotide sequence ID" value="NZ_BMUE01000003.1"/>
</dbReference>
<name>A0A918J257_9ACTN</name>
<evidence type="ECO:0000313" key="3">
    <source>
        <dbReference type="Proteomes" id="UP000620224"/>
    </source>
</evidence>
<evidence type="ECO:0000313" key="2">
    <source>
        <dbReference type="EMBL" id="GGW43997.1"/>
    </source>
</evidence>
<gene>
    <name evidence="2" type="ORF">GCM10010503_20860</name>
</gene>
<evidence type="ECO:0000256" key="1">
    <source>
        <dbReference type="SAM" id="MobiDB-lite"/>
    </source>
</evidence>
<dbReference type="AlphaFoldDB" id="A0A918J257"/>
<reference evidence="2" key="1">
    <citation type="journal article" date="2014" name="Int. J. Syst. Evol. Microbiol.">
        <title>Complete genome sequence of Corynebacterium casei LMG S-19264T (=DSM 44701T), isolated from a smear-ripened cheese.</title>
        <authorList>
            <consortium name="US DOE Joint Genome Institute (JGI-PGF)"/>
            <person name="Walter F."/>
            <person name="Albersmeier A."/>
            <person name="Kalinowski J."/>
            <person name="Ruckert C."/>
        </authorList>
    </citation>
    <scope>NUCLEOTIDE SEQUENCE</scope>
    <source>
        <strain evidence="2">JCM 4490</strain>
    </source>
</reference>
<feature type="compositionally biased region" description="Basic and acidic residues" evidence="1">
    <location>
        <begin position="120"/>
        <end position="136"/>
    </location>
</feature>
<dbReference type="EMBL" id="BMUE01000003">
    <property type="protein sequence ID" value="GGW43997.1"/>
    <property type="molecule type" value="Genomic_DNA"/>
</dbReference>
<reference evidence="2" key="2">
    <citation type="submission" date="2020-09" db="EMBL/GenBank/DDBJ databases">
        <authorList>
            <person name="Sun Q."/>
            <person name="Ohkuma M."/>
        </authorList>
    </citation>
    <scope>NUCLEOTIDE SEQUENCE</scope>
    <source>
        <strain evidence="2">JCM 4490</strain>
    </source>
</reference>
<dbReference type="Proteomes" id="UP000620224">
    <property type="component" value="Unassembled WGS sequence"/>
</dbReference>
<comment type="caution">
    <text evidence="2">The sequence shown here is derived from an EMBL/GenBank/DDBJ whole genome shotgun (WGS) entry which is preliminary data.</text>
</comment>
<accession>A0A918J257</accession>
<feature type="region of interest" description="Disordered" evidence="1">
    <location>
        <begin position="119"/>
        <end position="138"/>
    </location>
</feature>
<organism evidence="2 3">
    <name type="scientific">Streptomyces lucensis JCM 4490</name>
    <dbReference type="NCBI Taxonomy" id="1306176"/>
    <lineage>
        <taxon>Bacteria</taxon>
        <taxon>Bacillati</taxon>
        <taxon>Actinomycetota</taxon>
        <taxon>Actinomycetes</taxon>
        <taxon>Kitasatosporales</taxon>
        <taxon>Streptomycetaceae</taxon>
        <taxon>Streptomyces</taxon>
    </lineage>
</organism>
<keyword evidence="3" id="KW-1185">Reference proteome</keyword>